<gene>
    <name evidence="1" type="ORF">AB433_11655</name>
</gene>
<dbReference type="PATRIC" id="fig|1348774.3.peg.2452"/>
<reference evidence="1 2" key="1">
    <citation type="submission" date="2015-06" db="EMBL/GenBank/DDBJ databases">
        <authorList>
            <person name="Zeng Y."/>
            <person name="Huang Y."/>
        </authorList>
    </citation>
    <scope>NUCLEOTIDE SEQUENCE [LARGE SCALE GENOMIC DNA]</scope>
    <source>
        <strain evidence="1 2">PQ-2</strain>
    </source>
</reference>
<dbReference type="Proteomes" id="UP000035287">
    <property type="component" value="Chromosome"/>
</dbReference>
<protein>
    <submittedName>
        <fullName evidence="1">Uncharacterized protein</fullName>
    </submittedName>
</protein>
<proteinExistence type="predicted"/>
<dbReference type="KEGG" id="cna:AB433_11655"/>
<name>A0A0G3XFY7_9SPHN</name>
<evidence type="ECO:0000313" key="1">
    <source>
        <dbReference type="EMBL" id="AKM10470.1"/>
    </source>
</evidence>
<keyword evidence="2" id="KW-1185">Reference proteome</keyword>
<dbReference type="RefSeq" id="WP_047821126.1">
    <property type="nucleotide sequence ID" value="NZ_CP011770.1"/>
</dbReference>
<dbReference type="EMBL" id="CP011770">
    <property type="protein sequence ID" value="AKM10470.1"/>
    <property type="molecule type" value="Genomic_DNA"/>
</dbReference>
<organism evidence="1 2">
    <name type="scientific">Croceicoccus naphthovorans</name>
    <dbReference type="NCBI Taxonomy" id="1348774"/>
    <lineage>
        <taxon>Bacteria</taxon>
        <taxon>Pseudomonadati</taxon>
        <taxon>Pseudomonadota</taxon>
        <taxon>Alphaproteobacteria</taxon>
        <taxon>Sphingomonadales</taxon>
        <taxon>Erythrobacteraceae</taxon>
        <taxon>Croceicoccus</taxon>
    </lineage>
</organism>
<sequence>MWAYYEKWATRPRWLKRLTFFVAIPAWIGGAVLFVSGSLFSHQTLGLLLFAAFAFVAVMGVINSLGVNRSDQFSWFSAAIALCIVGIPIGFLALHKPTPAPQNATVYGCYVGDLAPPILLDEGGMHILQPEFPTIPFHLERHKTGIVLTADAPIQARAADGRYVYSFYEPGIGTFLNFFQEVNGRRYGVYDVDDLSGFSMLPRTLVSGEAPFIEYAKASSETCLSISG</sequence>
<dbReference type="OrthoDB" id="7596040at2"/>
<evidence type="ECO:0000313" key="2">
    <source>
        <dbReference type="Proteomes" id="UP000035287"/>
    </source>
</evidence>
<dbReference type="AlphaFoldDB" id="A0A0G3XFY7"/>
<accession>A0A0G3XFY7</accession>